<name>A0A918EPC9_9ACTN</name>
<sequence>MRRQSRRIFQIFIRAKACSTRARTLRWERSRFSFQAARPGVRSGRVRDGARDDQAGAPVAAVGDHCGAADGVLGAGQFPCLAVVAIARQCAADGDDQAGVGVDDDLVVGEVPVVLRLCGDLVVAGGHQGAVHDQDGALAEPLALLQGERRSTPNGGAS</sequence>
<keyword evidence="2" id="KW-1185">Reference proteome</keyword>
<dbReference type="Proteomes" id="UP000620156">
    <property type="component" value="Unassembled WGS sequence"/>
</dbReference>
<protein>
    <submittedName>
        <fullName evidence="1">Uncharacterized protein</fullName>
    </submittedName>
</protein>
<gene>
    <name evidence="1" type="ORF">GCM10010145_06670</name>
</gene>
<dbReference type="EMBL" id="BMQK01000001">
    <property type="protein sequence ID" value="GGQ41146.1"/>
    <property type="molecule type" value="Genomic_DNA"/>
</dbReference>
<evidence type="ECO:0000313" key="2">
    <source>
        <dbReference type="Proteomes" id="UP000620156"/>
    </source>
</evidence>
<reference evidence="1" key="1">
    <citation type="journal article" date="2014" name="Int. J. Syst. Evol. Microbiol.">
        <title>Complete genome sequence of Corynebacterium casei LMG S-19264T (=DSM 44701T), isolated from a smear-ripened cheese.</title>
        <authorList>
            <consortium name="US DOE Joint Genome Institute (JGI-PGF)"/>
            <person name="Walter F."/>
            <person name="Albersmeier A."/>
            <person name="Kalinowski J."/>
            <person name="Ruckert C."/>
        </authorList>
    </citation>
    <scope>NUCLEOTIDE SEQUENCE</scope>
    <source>
        <strain evidence="1">JCM 3131</strain>
    </source>
</reference>
<proteinExistence type="predicted"/>
<organism evidence="1 2">
    <name type="scientific">Streptomyces ruber</name>
    <dbReference type="NCBI Taxonomy" id="83378"/>
    <lineage>
        <taxon>Bacteria</taxon>
        <taxon>Bacillati</taxon>
        <taxon>Actinomycetota</taxon>
        <taxon>Actinomycetes</taxon>
        <taxon>Kitasatosporales</taxon>
        <taxon>Streptomycetaceae</taxon>
        <taxon>Streptomyces</taxon>
    </lineage>
</organism>
<reference evidence="1" key="2">
    <citation type="submission" date="2020-09" db="EMBL/GenBank/DDBJ databases">
        <authorList>
            <person name="Sun Q."/>
            <person name="Ohkuma M."/>
        </authorList>
    </citation>
    <scope>NUCLEOTIDE SEQUENCE</scope>
    <source>
        <strain evidence="1">JCM 3131</strain>
    </source>
</reference>
<dbReference type="AlphaFoldDB" id="A0A918EPC9"/>
<comment type="caution">
    <text evidence="1">The sequence shown here is derived from an EMBL/GenBank/DDBJ whole genome shotgun (WGS) entry which is preliminary data.</text>
</comment>
<accession>A0A918EPC9</accession>
<evidence type="ECO:0000313" key="1">
    <source>
        <dbReference type="EMBL" id="GGQ41146.1"/>
    </source>
</evidence>